<keyword evidence="7" id="KW-1185">Reference proteome</keyword>
<dbReference type="OrthoDB" id="29647at2759"/>
<name>A0A0D2LT14_9CHLO</name>
<dbReference type="GO" id="GO:0003743">
    <property type="term" value="F:translation initiation factor activity"/>
    <property type="evidence" value="ECO:0007669"/>
    <property type="project" value="UniProtKB-KW"/>
</dbReference>
<gene>
    <name evidence="6" type="ORF">MNEG_15067</name>
</gene>
<evidence type="ECO:0000313" key="6">
    <source>
        <dbReference type="EMBL" id="KIY92896.1"/>
    </source>
</evidence>
<dbReference type="InterPro" id="IPR027516">
    <property type="entry name" value="EIF3C"/>
</dbReference>
<evidence type="ECO:0000256" key="4">
    <source>
        <dbReference type="SAM" id="MobiDB-lite"/>
    </source>
</evidence>
<dbReference type="STRING" id="145388.A0A0D2LT14"/>
<evidence type="ECO:0000256" key="2">
    <source>
        <dbReference type="ARBA" id="ARBA00022540"/>
    </source>
</evidence>
<dbReference type="RefSeq" id="XP_013891916.1">
    <property type="nucleotide sequence ID" value="XM_014036462.1"/>
</dbReference>
<dbReference type="Proteomes" id="UP000054498">
    <property type="component" value="Unassembled WGS sequence"/>
</dbReference>
<dbReference type="Pfam" id="PF05470">
    <property type="entry name" value="eIF-3c_N"/>
    <property type="match status" value="1"/>
</dbReference>
<evidence type="ECO:0000256" key="3">
    <source>
        <dbReference type="ARBA" id="ARBA00022917"/>
    </source>
</evidence>
<protein>
    <submittedName>
        <fullName evidence="6">Eukaryotic translation initiation factor 3 subunit C</fullName>
    </submittedName>
</protein>
<dbReference type="GeneID" id="25732691"/>
<dbReference type="PANTHER" id="PTHR13937:SF0">
    <property type="entry name" value="EUKARYOTIC TRANSLATION INITIATION FACTOR 3 SUBUNIT C-RELATED"/>
    <property type="match status" value="1"/>
</dbReference>
<keyword evidence="1" id="KW-0963">Cytoplasm</keyword>
<evidence type="ECO:0000313" key="7">
    <source>
        <dbReference type="Proteomes" id="UP000054498"/>
    </source>
</evidence>
<sequence>MVLLQDNPNIVMDETSDANEEKAEAPEEGALTKVWGNLVAFVERLDDELFKSLQVIDPHTHEYMNRLRDEPVLLALCQKVHDYLGRVGDTGSQSKVALRLVEHLYFKHQGVYDAMRRLALQQQQQLAAEAQAAAAAAAGAEAEAERVAAEGQDEDESPADRAAASAAAVASAGEVVVLKVPADYTMDESGERALAALVRVIFAHGDERTKARAMLCHIYHRALHDDFYTARDLLLMSHLQDSVSNTDISTQILHNRTMAQLGLSAFRAGLIPEAHSCLSELYGSGHVKELLAQGIGMGKYQEKTPEQELAEKRRQMPFHMHIRPVGAPLTRPPP</sequence>
<keyword evidence="2 6" id="KW-0396">Initiation factor</keyword>
<accession>A0A0D2LT14</accession>
<evidence type="ECO:0000259" key="5">
    <source>
        <dbReference type="Pfam" id="PF05470"/>
    </source>
</evidence>
<dbReference type="PANTHER" id="PTHR13937">
    <property type="entry name" value="EUKARYOTIC TRANSLATION INITATION FACTOR 3, SUBUNIT 8 EIF3S8 -RELATED"/>
    <property type="match status" value="1"/>
</dbReference>
<keyword evidence="3" id="KW-0648">Protein biosynthesis</keyword>
<evidence type="ECO:0000256" key="1">
    <source>
        <dbReference type="ARBA" id="ARBA00022490"/>
    </source>
</evidence>
<dbReference type="EMBL" id="KK105216">
    <property type="protein sequence ID" value="KIY92896.1"/>
    <property type="molecule type" value="Genomic_DNA"/>
</dbReference>
<dbReference type="KEGG" id="mng:MNEG_15067"/>
<dbReference type="GO" id="GO:0005852">
    <property type="term" value="C:eukaryotic translation initiation factor 3 complex"/>
    <property type="evidence" value="ECO:0007669"/>
    <property type="project" value="InterPro"/>
</dbReference>
<proteinExistence type="predicted"/>
<dbReference type="InterPro" id="IPR008905">
    <property type="entry name" value="EIF3C_N_dom"/>
</dbReference>
<feature type="domain" description="Eukaryotic translation initiation factor 3 subunit C N-terminal" evidence="5">
    <location>
        <begin position="2"/>
        <end position="322"/>
    </location>
</feature>
<dbReference type="GO" id="GO:0003723">
    <property type="term" value="F:RNA binding"/>
    <property type="evidence" value="ECO:0007669"/>
    <property type="project" value="InterPro"/>
</dbReference>
<organism evidence="6 7">
    <name type="scientific">Monoraphidium neglectum</name>
    <dbReference type="NCBI Taxonomy" id="145388"/>
    <lineage>
        <taxon>Eukaryota</taxon>
        <taxon>Viridiplantae</taxon>
        <taxon>Chlorophyta</taxon>
        <taxon>core chlorophytes</taxon>
        <taxon>Chlorophyceae</taxon>
        <taxon>CS clade</taxon>
        <taxon>Sphaeropleales</taxon>
        <taxon>Selenastraceae</taxon>
        <taxon>Monoraphidium</taxon>
    </lineage>
</organism>
<reference evidence="6 7" key="1">
    <citation type="journal article" date="2013" name="BMC Genomics">
        <title>Reconstruction of the lipid metabolism for the microalga Monoraphidium neglectum from its genome sequence reveals characteristics suitable for biofuel production.</title>
        <authorList>
            <person name="Bogen C."/>
            <person name="Al-Dilaimi A."/>
            <person name="Albersmeier A."/>
            <person name="Wichmann J."/>
            <person name="Grundmann M."/>
            <person name="Rupp O."/>
            <person name="Lauersen K.J."/>
            <person name="Blifernez-Klassen O."/>
            <person name="Kalinowski J."/>
            <person name="Goesmann A."/>
            <person name="Mussgnug J.H."/>
            <person name="Kruse O."/>
        </authorList>
    </citation>
    <scope>NUCLEOTIDE SEQUENCE [LARGE SCALE GENOMIC DNA]</scope>
    <source>
        <strain evidence="6 7">SAG 48.87</strain>
    </source>
</reference>
<dbReference type="AlphaFoldDB" id="A0A0D2LT14"/>
<feature type="region of interest" description="Disordered" evidence="4">
    <location>
        <begin position="1"/>
        <end position="27"/>
    </location>
</feature>
<dbReference type="GO" id="GO:0031369">
    <property type="term" value="F:translation initiation factor binding"/>
    <property type="evidence" value="ECO:0007669"/>
    <property type="project" value="InterPro"/>
</dbReference>